<gene>
    <name evidence="2" type="ORF">K466DRAFT_215203</name>
</gene>
<organism evidence="2 3">
    <name type="scientific">Polyporus arcularius HHB13444</name>
    <dbReference type="NCBI Taxonomy" id="1314778"/>
    <lineage>
        <taxon>Eukaryota</taxon>
        <taxon>Fungi</taxon>
        <taxon>Dikarya</taxon>
        <taxon>Basidiomycota</taxon>
        <taxon>Agaricomycotina</taxon>
        <taxon>Agaricomycetes</taxon>
        <taxon>Polyporales</taxon>
        <taxon>Polyporaceae</taxon>
        <taxon>Polyporus</taxon>
    </lineage>
</organism>
<dbReference type="InParanoid" id="A0A5C3P6W9"/>
<keyword evidence="3" id="KW-1185">Reference proteome</keyword>
<accession>A0A5C3P6W9</accession>
<dbReference type="Proteomes" id="UP000308197">
    <property type="component" value="Unassembled WGS sequence"/>
</dbReference>
<sequence>MCEDQMSNSRVRWTESRNLRSRRWLLSKVRVELENIPGLYSISCGEPMQDLHQTREHVATEDGERRKMSGTYTEDTVDARMWVKQTVISFQRACSRPQVRYRARQTSPHQTRYSAPCILITDGTNYVLKRVDTKHRGRRSKKCVDGSRDRVRCGDRAASPLLALRRRPPRRTDESGTA</sequence>
<reference evidence="2 3" key="1">
    <citation type="journal article" date="2019" name="Nat. Ecol. Evol.">
        <title>Megaphylogeny resolves global patterns of mushroom evolution.</title>
        <authorList>
            <person name="Varga T."/>
            <person name="Krizsan K."/>
            <person name="Foldi C."/>
            <person name="Dima B."/>
            <person name="Sanchez-Garcia M."/>
            <person name="Sanchez-Ramirez S."/>
            <person name="Szollosi G.J."/>
            <person name="Szarkandi J.G."/>
            <person name="Papp V."/>
            <person name="Albert L."/>
            <person name="Andreopoulos W."/>
            <person name="Angelini C."/>
            <person name="Antonin V."/>
            <person name="Barry K.W."/>
            <person name="Bougher N.L."/>
            <person name="Buchanan P."/>
            <person name="Buyck B."/>
            <person name="Bense V."/>
            <person name="Catcheside P."/>
            <person name="Chovatia M."/>
            <person name="Cooper J."/>
            <person name="Damon W."/>
            <person name="Desjardin D."/>
            <person name="Finy P."/>
            <person name="Geml J."/>
            <person name="Haridas S."/>
            <person name="Hughes K."/>
            <person name="Justo A."/>
            <person name="Karasinski D."/>
            <person name="Kautmanova I."/>
            <person name="Kiss B."/>
            <person name="Kocsube S."/>
            <person name="Kotiranta H."/>
            <person name="LaButti K.M."/>
            <person name="Lechner B.E."/>
            <person name="Liimatainen K."/>
            <person name="Lipzen A."/>
            <person name="Lukacs Z."/>
            <person name="Mihaltcheva S."/>
            <person name="Morgado L.N."/>
            <person name="Niskanen T."/>
            <person name="Noordeloos M.E."/>
            <person name="Ohm R.A."/>
            <person name="Ortiz-Santana B."/>
            <person name="Ovrebo C."/>
            <person name="Racz N."/>
            <person name="Riley R."/>
            <person name="Savchenko A."/>
            <person name="Shiryaev A."/>
            <person name="Soop K."/>
            <person name="Spirin V."/>
            <person name="Szebenyi C."/>
            <person name="Tomsovsky M."/>
            <person name="Tulloss R.E."/>
            <person name="Uehling J."/>
            <person name="Grigoriev I.V."/>
            <person name="Vagvolgyi C."/>
            <person name="Papp T."/>
            <person name="Martin F.M."/>
            <person name="Miettinen O."/>
            <person name="Hibbett D.S."/>
            <person name="Nagy L.G."/>
        </authorList>
    </citation>
    <scope>NUCLEOTIDE SEQUENCE [LARGE SCALE GENOMIC DNA]</scope>
    <source>
        <strain evidence="2 3">HHB13444</strain>
    </source>
</reference>
<evidence type="ECO:0000313" key="2">
    <source>
        <dbReference type="EMBL" id="TFK84709.1"/>
    </source>
</evidence>
<feature type="region of interest" description="Disordered" evidence="1">
    <location>
        <begin position="156"/>
        <end position="178"/>
    </location>
</feature>
<name>A0A5C3P6W9_9APHY</name>
<evidence type="ECO:0000313" key="3">
    <source>
        <dbReference type="Proteomes" id="UP000308197"/>
    </source>
</evidence>
<dbReference type="AlphaFoldDB" id="A0A5C3P6W9"/>
<protein>
    <submittedName>
        <fullName evidence="2">Uncharacterized protein</fullName>
    </submittedName>
</protein>
<proteinExistence type="predicted"/>
<dbReference type="EMBL" id="ML211298">
    <property type="protein sequence ID" value="TFK84709.1"/>
    <property type="molecule type" value="Genomic_DNA"/>
</dbReference>
<evidence type="ECO:0000256" key="1">
    <source>
        <dbReference type="SAM" id="MobiDB-lite"/>
    </source>
</evidence>